<dbReference type="AlphaFoldDB" id="A0A0L8VEA0"/>
<name>A0A0L8VEA0_9BACT</name>
<sequence>MEKDLVIVYSSDQDYQVQIAKELLDENEIESFTLNQHDSVIPTIGVIELYVNKKDQENAEKILKKLKN</sequence>
<evidence type="ECO:0000259" key="1">
    <source>
        <dbReference type="Pfam" id="PF09413"/>
    </source>
</evidence>
<feature type="domain" description="DUF2007" evidence="1">
    <location>
        <begin position="6"/>
        <end position="66"/>
    </location>
</feature>
<dbReference type="STRING" id="1409788.NC99_06510"/>
<gene>
    <name evidence="2" type="ORF">NC99_06510</name>
</gene>
<dbReference type="EMBL" id="LGIA01000025">
    <property type="protein sequence ID" value="KOH46512.1"/>
    <property type="molecule type" value="Genomic_DNA"/>
</dbReference>
<proteinExistence type="predicted"/>
<dbReference type="InterPro" id="IPR011322">
    <property type="entry name" value="N-reg_PII-like_a/b"/>
</dbReference>
<evidence type="ECO:0000313" key="3">
    <source>
        <dbReference type="Proteomes" id="UP000036958"/>
    </source>
</evidence>
<dbReference type="Proteomes" id="UP000036958">
    <property type="component" value="Unassembled WGS sequence"/>
</dbReference>
<comment type="caution">
    <text evidence="2">The sequence shown here is derived from an EMBL/GenBank/DDBJ whole genome shotgun (WGS) entry which is preliminary data.</text>
</comment>
<dbReference type="SUPFAM" id="SSF54913">
    <property type="entry name" value="GlnB-like"/>
    <property type="match status" value="1"/>
</dbReference>
<evidence type="ECO:0000313" key="2">
    <source>
        <dbReference type="EMBL" id="KOH46512.1"/>
    </source>
</evidence>
<accession>A0A0L8VEA0</accession>
<dbReference type="RefSeq" id="WP_053179677.1">
    <property type="nucleotide sequence ID" value="NZ_LGIA01000025.1"/>
</dbReference>
<dbReference type="Pfam" id="PF09413">
    <property type="entry name" value="DUF2007"/>
    <property type="match status" value="1"/>
</dbReference>
<protein>
    <recommendedName>
        <fullName evidence="1">DUF2007 domain-containing protein</fullName>
    </recommendedName>
</protein>
<keyword evidence="3" id="KW-1185">Reference proteome</keyword>
<dbReference type="OrthoDB" id="1467917at2"/>
<dbReference type="InterPro" id="IPR018551">
    <property type="entry name" value="DUF2007"/>
</dbReference>
<dbReference type="Gene3D" id="3.30.70.790">
    <property type="entry name" value="UreE, C-terminal domain"/>
    <property type="match status" value="1"/>
</dbReference>
<organism evidence="2 3">
    <name type="scientific">Sunxiuqinia dokdonensis</name>
    <dbReference type="NCBI Taxonomy" id="1409788"/>
    <lineage>
        <taxon>Bacteria</taxon>
        <taxon>Pseudomonadati</taxon>
        <taxon>Bacteroidota</taxon>
        <taxon>Bacteroidia</taxon>
        <taxon>Marinilabiliales</taxon>
        <taxon>Prolixibacteraceae</taxon>
        <taxon>Sunxiuqinia</taxon>
    </lineage>
</organism>
<reference evidence="3" key="1">
    <citation type="submission" date="2015-07" db="EMBL/GenBank/DDBJ databases">
        <title>Genome sequencing of Sunxiuqinia dokdonensis strain SK.</title>
        <authorList>
            <person name="Ahn S."/>
            <person name="Kim B.-C."/>
        </authorList>
    </citation>
    <scope>NUCLEOTIDE SEQUENCE [LARGE SCALE GENOMIC DNA]</scope>
    <source>
        <strain evidence="3">SK</strain>
    </source>
</reference>